<dbReference type="CDD" id="cd06581">
    <property type="entry name" value="TM_PBP1_LivM_like"/>
    <property type="match status" value="1"/>
</dbReference>
<organism evidence="10 11">
    <name type="scientific">Halorubellus litoreus</name>
    <dbReference type="NCBI Taxonomy" id="755308"/>
    <lineage>
        <taxon>Archaea</taxon>
        <taxon>Methanobacteriati</taxon>
        <taxon>Methanobacteriota</taxon>
        <taxon>Stenosarchaea group</taxon>
        <taxon>Halobacteria</taxon>
        <taxon>Halobacteriales</taxon>
        <taxon>Halorubellaceae</taxon>
        <taxon>Halorubellus</taxon>
    </lineage>
</organism>
<feature type="transmembrane region" description="Helical" evidence="9">
    <location>
        <begin position="352"/>
        <end position="379"/>
    </location>
</feature>
<reference evidence="10 11" key="1">
    <citation type="journal article" date="2019" name="Int. J. Syst. Evol. Microbiol.">
        <title>The Global Catalogue of Microorganisms (GCM) 10K type strain sequencing project: providing services to taxonomists for standard genome sequencing and annotation.</title>
        <authorList>
            <consortium name="The Broad Institute Genomics Platform"/>
            <consortium name="The Broad Institute Genome Sequencing Center for Infectious Disease"/>
            <person name="Wu L."/>
            <person name="Ma J."/>
        </authorList>
    </citation>
    <scope>NUCLEOTIDE SEQUENCE [LARGE SCALE GENOMIC DNA]</scope>
    <source>
        <strain evidence="10 11">GX26</strain>
    </source>
</reference>
<keyword evidence="7 9" id="KW-0472">Membrane</keyword>
<feature type="transmembrane region" description="Helical" evidence="9">
    <location>
        <begin position="98"/>
        <end position="120"/>
    </location>
</feature>
<evidence type="ECO:0000256" key="4">
    <source>
        <dbReference type="ARBA" id="ARBA00022692"/>
    </source>
</evidence>
<dbReference type="Pfam" id="PF02653">
    <property type="entry name" value="BPD_transp_2"/>
    <property type="match status" value="2"/>
</dbReference>
<feature type="transmembrane region" description="Helical" evidence="9">
    <location>
        <begin position="20"/>
        <end position="38"/>
    </location>
</feature>
<keyword evidence="11" id="KW-1185">Reference proteome</keyword>
<keyword evidence="4 9" id="KW-0812">Transmembrane</keyword>
<feature type="transmembrane region" description="Helical" evidence="9">
    <location>
        <begin position="264"/>
        <end position="283"/>
    </location>
</feature>
<sequence length="665" mass="69694">MVSGGALLTQLLNGLTVGMVYVLLAAGLSIIFGVMDVINFAHGEFYALGAYFAVSIVGVLGGAGVGFWVALVAAPVIVGVVGGFVERITIRPLYGRNPLYHILLTFGLVLVFADLIELAWGTQPQAFSVPPSLAGTIGVAGFEYSLYNYFVILAGGVIALATWYALTETRVGIIIRGGAQDRGMVRALGIDIDRYYTLVFAFGCVLAAFAGIVLGAKQQVAPGMGNDIIIAAFVVVVLGGLGSFRGAVLGGLLIGIVQTVTQTYVPALSGVTVYVLMLGVLLFKPQGLFGNPEWQNHGDEGGDLLTGGGDGFLDDRTRRLVGAGVVALLFLAPFGIGVLYSSYLPNSLILNILVWALFALSLDFVMGYAGLVSLGHVLFYGIGAYATVMMAIYVTPVFWVGLLAGILLSLAIAWVVGHLSIRVSGVYFSMITLGFAQLAFKGISKFQETGGTDGLYTGYDATYGFGIGEVGQVNLLGDIELFYFVVLALVVGSYLLARQMMRAPFGSVLQAIRESEDRAEFLGYDTTAYKRRAFMISGGLAGLAGGLATINSFGVGPSFLFWLKSGEVIVMTLLGGMGTLYGPMLGAGAFLGLKEILLVGGETVGGPVGHLLEQWQGILGTIFVVFVIYVPEGLVSLPDTLRARFTAGGGGGGESTSEPDVEVSD</sequence>
<dbReference type="PANTHER" id="PTHR11795">
    <property type="entry name" value="BRANCHED-CHAIN AMINO ACID TRANSPORT SYSTEM PERMEASE PROTEIN LIVH"/>
    <property type="match status" value="1"/>
</dbReference>
<keyword evidence="6 9" id="KW-1133">Transmembrane helix</keyword>
<feature type="transmembrane region" description="Helical" evidence="9">
    <location>
        <begin position="568"/>
        <end position="593"/>
    </location>
</feature>
<dbReference type="CDD" id="cd06582">
    <property type="entry name" value="TM_PBP1_LivH_like"/>
    <property type="match status" value="1"/>
</dbReference>
<comment type="subcellular location">
    <subcellularLocation>
        <location evidence="1">Cell membrane</location>
        <topology evidence="1">Multi-pass membrane protein</topology>
    </subcellularLocation>
</comment>
<evidence type="ECO:0000256" key="2">
    <source>
        <dbReference type="ARBA" id="ARBA00022448"/>
    </source>
</evidence>
<evidence type="ECO:0000256" key="6">
    <source>
        <dbReference type="ARBA" id="ARBA00022989"/>
    </source>
</evidence>
<feature type="transmembrane region" description="Helical" evidence="9">
    <location>
        <begin position="146"/>
        <end position="166"/>
    </location>
</feature>
<name>A0ABD5VBU0_9EURY</name>
<feature type="transmembrane region" description="Helical" evidence="9">
    <location>
        <begin position="195"/>
        <end position="216"/>
    </location>
</feature>
<accession>A0ABD5VBU0</accession>
<dbReference type="InterPro" id="IPR001851">
    <property type="entry name" value="ABC_transp_permease"/>
</dbReference>
<evidence type="ECO:0000313" key="10">
    <source>
        <dbReference type="EMBL" id="MFC6953039.1"/>
    </source>
</evidence>
<evidence type="ECO:0000256" key="5">
    <source>
        <dbReference type="ARBA" id="ARBA00022970"/>
    </source>
</evidence>
<dbReference type="AlphaFoldDB" id="A0ABD5VBU0"/>
<evidence type="ECO:0000256" key="7">
    <source>
        <dbReference type="ARBA" id="ARBA00023136"/>
    </source>
</evidence>
<dbReference type="Proteomes" id="UP001596395">
    <property type="component" value="Unassembled WGS sequence"/>
</dbReference>
<gene>
    <name evidence="10" type="ORF">ACFQGB_09200</name>
</gene>
<dbReference type="InterPro" id="IPR052157">
    <property type="entry name" value="BCAA_transport_permease"/>
</dbReference>
<protein>
    <submittedName>
        <fullName evidence="10">ABC transporter permease</fullName>
    </submittedName>
</protein>
<feature type="transmembrane region" description="Helical" evidence="9">
    <location>
        <begin position="481"/>
        <end position="497"/>
    </location>
</feature>
<feature type="transmembrane region" description="Helical" evidence="9">
    <location>
        <begin position="423"/>
        <end position="440"/>
    </location>
</feature>
<keyword evidence="5" id="KW-0029">Amino-acid transport</keyword>
<dbReference type="PANTHER" id="PTHR11795:SF442">
    <property type="entry name" value="ABC TRANSPORTER ATP-BINDING PROTEIN"/>
    <property type="match status" value="1"/>
</dbReference>
<evidence type="ECO:0000256" key="9">
    <source>
        <dbReference type="SAM" id="Phobius"/>
    </source>
</evidence>
<evidence type="ECO:0000256" key="3">
    <source>
        <dbReference type="ARBA" id="ARBA00022475"/>
    </source>
</evidence>
<dbReference type="GO" id="GO:0006865">
    <property type="term" value="P:amino acid transport"/>
    <property type="evidence" value="ECO:0007669"/>
    <property type="project" value="UniProtKB-KW"/>
</dbReference>
<feature type="transmembrane region" description="Helical" evidence="9">
    <location>
        <begin position="228"/>
        <end position="257"/>
    </location>
</feature>
<evidence type="ECO:0000313" key="11">
    <source>
        <dbReference type="Proteomes" id="UP001596395"/>
    </source>
</evidence>
<dbReference type="EMBL" id="JBHSXN010000002">
    <property type="protein sequence ID" value="MFC6953039.1"/>
    <property type="molecule type" value="Genomic_DNA"/>
</dbReference>
<keyword evidence="2" id="KW-0813">Transport</keyword>
<feature type="transmembrane region" description="Helical" evidence="9">
    <location>
        <begin position="540"/>
        <end position="562"/>
    </location>
</feature>
<dbReference type="InterPro" id="IPR043428">
    <property type="entry name" value="LivM-like"/>
</dbReference>
<feature type="transmembrane region" description="Helical" evidence="9">
    <location>
        <begin position="67"/>
        <end position="86"/>
    </location>
</feature>
<dbReference type="GO" id="GO:0005886">
    <property type="term" value="C:plasma membrane"/>
    <property type="evidence" value="ECO:0007669"/>
    <property type="project" value="UniProtKB-SubCell"/>
</dbReference>
<feature type="transmembrane region" description="Helical" evidence="9">
    <location>
        <begin position="391"/>
        <end position="416"/>
    </location>
</feature>
<comment type="similarity">
    <text evidence="8">Belongs to the binding-protein-dependent transport system permease family. LivHM subfamily.</text>
</comment>
<feature type="transmembrane region" description="Helical" evidence="9">
    <location>
        <begin position="320"/>
        <end position="340"/>
    </location>
</feature>
<comment type="caution">
    <text evidence="10">The sequence shown here is derived from an EMBL/GenBank/DDBJ whole genome shotgun (WGS) entry which is preliminary data.</text>
</comment>
<proteinExistence type="inferred from homology"/>
<evidence type="ECO:0000256" key="8">
    <source>
        <dbReference type="ARBA" id="ARBA00037998"/>
    </source>
</evidence>
<dbReference type="RefSeq" id="WP_336350017.1">
    <property type="nucleotide sequence ID" value="NZ_JAZAQL010000002.1"/>
</dbReference>
<keyword evidence="3" id="KW-1003">Cell membrane</keyword>
<evidence type="ECO:0000256" key="1">
    <source>
        <dbReference type="ARBA" id="ARBA00004651"/>
    </source>
</evidence>
<feature type="transmembrane region" description="Helical" evidence="9">
    <location>
        <begin position="45"/>
        <end position="61"/>
    </location>
</feature>